<dbReference type="AGR" id="WB:WBGene00023450"/>
<dbReference type="PhylomeDB" id="Q69ZI6"/>
<dbReference type="WormBase" id="T12D8.10">
    <property type="protein sequence ID" value="CE37144"/>
    <property type="gene ID" value="WBGene00023450"/>
</dbReference>
<evidence type="ECO:0000313" key="2">
    <source>
        <dbReference type="EMBL" id="CAH10814.1"/>
    </source>
</evidence>
<dbReference type="STRING" id="6239.T12D8.10.1"/>
<dbReference type="PaxDb" id="6239-T12D8.10"/>
<dbReference type="SUPFAM" id="SSF82657">
    <property type="entry name" value="BolA-like"/>
    <property type="match status" value="1"/>
</dbReference>
<sequence>MASPVERVNALLTEAIKPQILKVVDESGGCDGYKFRLLIVSEAFEGKCTLQSHRLVQAALAPIMDETHALTICAYTPERWSQMTTEDRQNAGCQDLVD</sequence>
<dbReference type="GO" id="GO:0006879">
    <property type="term" value="P:intracellular iron ion homeostasis"/>
    <property type="evidence" value="ECO:0000318"/>
    <property type="project" value="GO_Central"/>
</dbReference>
<dbReference type="GeneID" id="176801"/>
<evidence type="ECO:0000256" key="1">
    <source>
        <dbReference type="RuleBase" id="RU003860"/>
    </source>
</evidence>
<dbReference type="PANTHER" id="PTHR12735">
    <property type="entry name" value="BOLA-LIKE PROTEIN-RELATED"/>
    <property type="match status" value="1"/>
</dbReference>
<comment type="similarity">
    <text evidence="1">Belongs to the BolA/IbaG family.</text>
</comment>
<keyword evidence="3" id="KW-1185">Reference proteome</keyword>
<dbReference type="Proteomes" id="UP000001940">
    <property type="component" value="Chromosome III"/>
</dbReference>
<dbReference type="GO" id="GO:0005829">
    <property type="term" value="C:cytosol"/>
    <property type="evidence" value="ECO:0000318"/>
    <property type="project" value="GO_Central"/>
</dbReference>
<dbReference type="UCSC" id="T12D8.10.1">
    <property type="organism name" value="c. elegans"/>
</dbReference>
<protein>
    <submittedName>
        <fullName evidence="2">BolA family protein</fullName>
    </submittedName>
</protein>
<dbReference type="PANTHER" id="PTHR12735:SF27">
    <property type="entry name" value="BOLA-LIKE PROTEIN 2"/>
    <property type="match status" value="1"/>
</dbReference>
<dbReference type="Pfam" id="PF01722">
    <property type="entry name" value="BolA"/>
    <property type="match status" value="1"/>
</dbReference>
<accession>Q69ZI6</accession>
<dbReference type="GO" id="GO:0005634">
    <property type="term" value="C:nucleus"/>
    <property type="evidence" value="ECO:0000318"/>
    <property type="project" value="GO_Central"/>
</dbReference>
<dbReference type="GO" id="GO:0051604">
    <property type="term" value="P:protein maturation"/>
    <property type="evidence" value="ECO:0007669"/>
    <property type="project" value="InterPro"/>
</dbReference>
<dbReference type="HOGENOM" id="CLU_109462_4_0_1"/>
<keyword evidence="5" id="KW-1267">Proteomics identification</keyword>
<dbReference type="SMR" id="Q69ZI6"/>
<dbReference type="CTD" id="176801"/>
<dbReference type="PeptideAtlas" id="Q69ZI6"/>
<proteinExistence type="evidence at protein level"/>
<evidence type="ECO:0000313" key="3">
    <source>
        <dbReference type="Proteomes" id="UP000001940"/>
    </source>
</evidence>
<dbReference type="FunCoup" id="Q69ZI6">
    <property type="interactions" value="394"/>
</dbReference>
<dbReference type="GO" id="GO:0051536">
    <property type="term" value="F:iron-sulfur cluster binding"/>
    <property type="evidence" value="ECO:0000318"/>
    <property type="project" value="GO_Central"/>
</dbReference>
<dbReference type="GO" id="GO:0051537">
    <property type="term" value="F:2 iron, 2 sulfur cluster binding"/>
    <property type="evidence" value="ECO:0007669"/>
    <property type="project" value="InterPro"/>
</dbReference>
<dbReference type="Bgee" id="WBGene00023450">
    <property type="expression patterns" value="Expressed in larva and 3 other cell types or tissues"/>
</dbReference>
<name>Q69ZI6_CAEEL</name>
<reference evidence="2 3" key="1">
    <citation type="journal article" date="1998" name="Science">
        <title>Genome sequence of the nematode C. elegans: a platform for investigating biology.</title>
        <authorList>
            <consortium name="The C. elegans sequencing consortium"/>
            <person name="Sulson J.E."/>
            <person name="Waterston R."/>
        </authorList>
    </citation>
    <scope>NUCLEOTIDE SEQUENCE [LARGE SCALE GENOMIC DNA]</scope>
    <source>
        <strain evidence="2 3">Bristol N2</strain>
    </source>
</reference>
<dbReference type="eggNOG" id="KOG3348">
    <property type="taxonomic scope" value="Eukaryota"/>
</dbReference>
<dbReference type="KEGG" id="cel:CELE_T12D8.10"/>
<dbReference type="EMBL" id="BX284603">
    <property type="protein sequence ID" value="CAH10814.1"/>
    <property type="molecule type" value="Genomic_DNA"/>
</dbReference>
<organism evidence="2 3">
    <name type="scientific">Caenorhabditis elegans</name>
    <dbReference type="NCBI Taxonomy" id="6239"/>
    <lineage>
        <taxon>Eukaryota</taxon>
        <taxon>Metazoa</taxon>
        <taxon>Ecdysozoa</taxon>
        <taxon>Nematoda</taxon>
        <taxon>Chromadorea</taxon>
        <taxon>Rhabditida</taxon>
        <taxon>Rhabditina</taxon>
        <taxon>Rhabditomorpha</taxon>
        <taxon>Rhabditoidea</taxon>
        <taxon>Rhabditidae</taxon>
        <taxon>Peloderinae</taxon>
        <taxon>Caenorhabditis</taxon>
    </lineage>
</organism>
<dbReference type="InterPro" id="IPR036065">
    <property type="entry name" value="BolA-like_sf"/>
</dbReference>
<dbReference type="OMA" id="IMGETHA"/>
<evidence type="ECO:0007829" key="5">
    <source>
        <dbReference type="PeptideAtlas" id="Q69ZI6"/>
    </source>
</evidence>
<dbReference type="RefSeq" id="NP_001022757.1">
    <property type="nucleotide sequence ID" value="NM_001027586.3"/>
</dbReference>
<dbReference type="InParanoid" id="Q69ZI6"/>
<dbReference type="InterPro" id="IPR002634">
    <property type="entry name" value="BolA"/>
</dbReference>
<dbReference type="PIRSF" id="PIRSF003113">
    <property type="entry name" value="BolA"/>
    <property type="match status" value="1"/>
</dbReference>
<dbReference type="AlphaFoldDB" id="Q69ZI6"/>
<evidence type="ECO:0000313" key="4">
    <source>
        <dbReference type="WormBase" id="T12D8.10"/>
    </source>
</evidence>
<gene>
    <name evidence="2" type="ORF">CELE_T12D8.10</name>
    <name evidence="2 4" type="ORF">T12D8.10</name>
</gene>
<dbReference type="OrthoDB" id="4983at2759"/>
<dbReference type="Gene3D" id="3.10.20.90">
    <property type="entry name" value="Phosphatidylinositol 3-kinase Catalytic Subunit, Chain A, domain 1"/>
    <property type="match status" value="1"/>
</dbReference>
<dbReference type="InterPro" id="IPR045115">
    <property type="entry name" value="BOL2"/>
</dbReference>